<dbReference type="PANTHER" id="PTHR45613:SF9">
    <property type="entry name" value="MITOCHONDRIAL GROUP I INTRON SPLICING FACTOR CCM1"/>
    <property type="match status" value="1"/>
</dbReference>
<evidence type="ECO:0008006" key="4">
    <source>
        <dbReference type="Google" id="ProtNLM"/>
    </source>
</evidence>
<dbReference type="Proteomes" id="UP000436088">
    <property type="component" value="Unassembled WGS sequence"/>
</dbReference>
<dbReference type="Gene3D" id="1.25.40.10">
    <property type="entry name" value="Tetratricopeptide repeat domain"/>
    <property type="match status" value="1"/>
</dbReference>
<sequence>MKISLSSGTTSTSSSSAAMGESKKKVSCRRLGGRHESYERVCECPFGYEGDLDEGLVSWATFASVFSSYVRFDKVKEAVSTFEVMDEYGCVTYIVAYNTLISAICREGKTIDGLEFLRVAKSRIKPALDSYAILLEGWENEGNASF</sequence>
<reference evidence="2" key="1">
    <citation type="submission" date="2019-09" db="EMBL/GenBank/DDBJ databases">
        <title>Draft genome information of white flower Hibiscus syriacus.</title>
        <authorList>
            <person name="Kim Y.-M."/>
        </authorList>
    </citation>
    <scope>NUCLEOTIDE SEQUENCE [LARGE SCALE GENOMIC DNA]</scope>
    <source>
        <strain evidence="2">YM2019G1</strain>
    </source>
</reference>
<dbReference type="Pfam" id="PF01535">
    <property type="entry name" value="PPR"/>
    <property type="match status" value="1"/>
</dbReference>
<dbReference type="EMBL" id="VEPZ02001227">
    <property type="protein sequence ID" value="KAE8685946.1"/>
    <property type="molecule type" value="Genomic_DNA"/>
</dbReference>
<name>A0A6A2Z2I6_HIBSY</name>
<organism evidence="2 3">
    <name type="scientific">Hibiscus syriacus</name>
    <name type="common">Rose of Sharon</name>
    <dbReference type="NCBI Taxonomy" id="106335"/>
    <lineage>
        <taxon>Eukaryota</taxon>
        <taxon>Viridiplantae</taxon>
        <taxon>Streptophyta</taxon>
        <taxon>Embryophyta</taxon>
        <taxon>Tracheophyta</taxon>
        <taxon>Spermatophyta</taxon>
        <taxon>Magnoliopsida</taxon>
        <taxon>eudicotyledons</taxon>
        <taxon>Gunneridae</taxon>
        <taxon>Pentapetalae</taxon>
        <taxon>rosids</taxon>
        <taxon>malvids</taxon>
        <taxon>Malvales</taxon>
        <taxon>Malvaceae</taxon>
        <taxon>Malvoideae</taxon>
        <taxon>Hibiscus</taxon>
    </lineage>
</organism>
<keyword evidence="3" id="KW-1185">Reference proteome</keyword>
<dbReference type="NCBIfam" id="TIGR00756">
    <property type="entry name" value="PPR"/>
    <property type="match status" value="1"/>
</dbReference>
<dbReference type="PANTHER" id="PTHR45613">
    <property type="entry name" value="PENTATRICOPEPTIDE REPEAT-CONTAINING PROTEIN"/>
    <property type="match status" value="1"/>
</dbReference>
<protein>
    <recommendedName>
        <fullName evidence="4">Pentatricopeptide repeat-containing protein</fullName>
    </recommendedName>
</protein>
<accession>A0A6A2Z2I6</accession>
<comment type="caution">
    <text evidence="2">The sequence shown here is derived from an EMBL/GenBank/DDBJ whole genome shotgun (WGS) entry which is preliminary data.</text>
</comment>
<proteinExistence type="predicted"/>
<dbReference type="AlphaFoldDB" id="A0A6A2Z2I6"/>
<dbReference type="InterPro" id="IPR002885">
    <property type="entry name" value="PPR_rpt"/>
</dbReference>
<evidence type="ECO:0000313" key="3">
    <source>
        <dbReference type="Proteomes" id="UP000436088"/>
    </source>
</evidence>
<keyword evidence="1" id="KW-0677">Repeat</keyword>
<gene>
    <name evidence="2" type="ORF">F3Y22_tig00111088pilonHSYRG00192</name>
</gene>
<dbReference type="Pfam" id="PF13812">
    <property type="entry name" value="PPR_3"/>
    <property type="match status" value="1"/>
</dbReference>
<dbReference type="InterPro" id="IPR011990">
    <property type="entry name" value="TPR-like_helical_dom_sf"/>
</dbReference>
<evidence type="ECO:0000313" key="2">
    <source>
        <dbReference type="EMBL" id="KAE8685946.1"/>
    </source>
</evidence>
<evidence type="ECO:0000256" key="1">
    <source>
        <dbReference type="ARBA" id="ARBA00022737"/>
    </source>
</evidence>